<dbReference type="Pfam" id="PF11939">
    <property type="entry name" value="NiFe-hyd_HybE"/>
    <property type="match status" value="1"/>
</dbReference>
<geneLocation type="plasmid" evidence="2">
    <name>phg1</name>
</geneLocation>
<evidence type="ECO:0000313" key="1">
    <source>
        <dbReference type="EMBL" id="QCC05298.1"/>
    </source>
</evidence>
<dbReference type="InterPro" id="IPR038530">
    <property type="entry name" value="NiFe-hyd_HybE_sf"/>
</dbReference>
<keyword evidence="1" id="KW-0614">Plasmid</keyword>
<dbReference type="InterPro" id="IPR023994">
    <property type="entry name" value="NiFe-hyd_HybE"/>
</dbReference>
<dbReference type="SMR" id="A0AAE5ZN97"/>
<dbReference type="Gene3D" id="3.30.1460.40">
    <property type="entry name" value="[NiFe]-hydrogenase assembly chaperone, HybE"/>
    <property type="match status" value="1"/>
</dbReference>
<organism evidence="1 2">
    <name type="scientific">Cupriavidus necator (strain ATCC 17699 / DSM 428 / KCTC 22496 / NCIMB 10442 / H16 / Stanier 337)</name>
    <name type="common">Ralstonia eutropha</name>
    <dbReference type="NCBI Taxonomy" id="381666"/>
    <lineage>
        <taxon>Bacteria</taxon>
        <taxon>Pseudomonadati</taxon>
        <taxon>Pseudomonadota</taxon>
        <taxon>Betaproteobacteria</taxon>
        <taxon>Burkholderiales</taxon>
        <taxon>Burkholderiaceae</taxon>
        <taxon>Cupriavidus</taxon>
    </lineage>
</organism>
<gene>
    <name evidence="1" type="ORF">E6A55_32240</name>
</gene>
<protein>
    <submittedName>
        <fullName evidence="1">[NiFe]-hydrogenase assembly, chaperone, HybE</fullName>
    </submittedName>
</protein>
<dbReference type="RefSeq" id="WP_011153935.1">
    <property type="nucleotide sequence ID" value="NC_005241.1"/>
</dbReference>
<accession>A0AAE5ZN97</accession>
<evidence type="ECO:0000313" key="2">
    <source>
        <dbReference type="Proteomes" id="UP000296079"/>
    </source>
</evidence>
<reference evidence="1 2" key="1">
    <citation type="submission" date="2019-04" db="EMBL/GenBank/DDBJ databases">
        <title>Long-read de novo sequencing of Cupriavidus necator H16.</title>
        <authorList>
            <person name="Little G.T."/>
            <person name="Ehsaan M."/>
            <person name="Arenas-Lopez C."/>
            <person name="Jawed K."/>
            <person name="Winzer K."/>
            <person name="Kovacs K."/>
            <person name="Malys N."/>
            <person name="Minton N.P."/>
        </authorList>
    </citation>
    <scope>NUCLEOTIDE SEQUENCE [LARGE SCALE GENOMIC DNA]</scope>
    <source>
        <strain evidence="1 2">H16</strain>
        <plasmid evidence="2">phg1</plasmid>
    </source>
</reference>
<name>A0AAE5ZN97_CUPNH</name>
<proteinExistence type="predicted"/>
<dbReference type="NCBIfam" id="TIGR03993">
    <property type="entry name" value="hydrog_HybE"/>
    <property type="match status" value="1"/>
</dbReference>
<dbReference type="Proteomes" id="UP000296079">
    <property type="component" value="Plasmid pHG1"/>
</dbReference>
<dbReference type="EMBL" id="CP039289">
    <property type="protein sequence ID" value="QCC05298.1"/>
    <property type="molecule type" value="Genomic_DNA"/>
</dbReference>
<dbReference type="AlphaFoldDB" id="A0AAE5ZN97"/>
<sequence length="179" mass="19713">MLLANYGACEVDRVRHLEEAFCCIAATRMADIPVVNRALSVEALGFEQCAESAGGSDGEMGILITPWFMNLIWLAPYGPCLGERDASTLPVGKTCMRRFGSHDFEFIGASEPQFGPYQFCSLFSPMFEFANQASARATATEVLRLLRASPDAPLPPTCAPHRDRRGFLFGRRRIEGESL</sequence>
<dbReference type="KEGG" id="reh:PHG010"/>